<evidence type="ECO:0000313" key="14">
    <source>
        <dbReference type="EMBL" id="KAL0274532.1"/>
    </source>
</evidence>
<evidence type="ECO:0000256" key="2">
    <source>
        <dbReference type="ARBA" id="ARBA00004922"/>
    </source>
</evidence>
<dbReference type="AlphaFoldDB" id="A0AAW2HXL4"/>
<evidence type="ECO:0000259" key="13">
    <source>
        <dbReference type="Pfam" id="PF13733"/>
    </source>
</evidence>
<keyword evidence="5 11" id="KW-0808">Transferase</keyword>
<evidence type="ECO:0000256" key="8">
    <source>
        <dbReference type="ARBA" id="ARBA00022989"/>
    </source>
</evidence>
<evidence type="ECO:0000259" key="12">
    <source>
        <dbReference type="Pfam" id="PF02709"/>
    </source>
</evidence>
<keyword evidence="11" id="KW-0479">Metal-binding</keyword>
<accession>A0AAW2HXL4</accession>
<evidence type="ECO:0000256" key="4">
    <source>
        <dbReference type="ARBA" id="ARBA00022676"/>
    </source>
</evidence>
<gene>
    <name evidence="14" type="ORF">PYX00_002635</name>
</gene>
<evidence type="ECO:0000256" key="5">
    <source>
        <dbReference type="ARBA" id="ARBA00022679"/>
    </source>
</evidence>
<keyword evidence="10 11" id="KW-0325">Glycoprotein</keyword>
<dbReference type="Pfam" id="PF13733">
    <property type="entry name" value="Glyco_transf_7N"/>
    <property type="match status" value="1"/>
</dbReference>
<keyword evidence="9" id="KW-0472">Membrane</keyword>
<evidence type="ECO:0000256" key="3">
    <source>
        <dbReference type="ARBA" id="ARBA00005735"/>
    </source>
</evidence>
<proteinExistence type="inferred from homology"/>
<evidence type="ECO:0000256" key="6">
    <source>
        <dbReference type="ARBA" id="ARBA00022692"/>
    </source>
</evidence>
<sequence length="364" mass="41844">MNLFNHVKSRLFRVTLTLLAALLIVHYWRYVASGSHPLEPLFVINSSVNRARAMQTSGLGNATGFAGDAGGYFNESSSHNATSNGTVTEVAPRSNEMILCPLIPPNLQGPIEILTDDEDFETLEKLFPDLEPGGMYRPRECKARYVVALVIPYRDRCKQLSIFLNNIHRLLMKQQIDYGIFVVEQEGDGPFNRGKLFNVGFVEALKIKQFDCFIFHDVDLIPEDDRNLYNCPELPRHMSVAVNKFHYRLPYKDLFGGVSAMSTEHFQLANGFSNLFWGWGGEDDDMSSRVRRQGLHISRIPPTIARYTMLQHNRQNPNPKRYEILHEGKKRYSTDGLNSLKYERKAFELRRLYTWILVDLQPPR</sequence>
<dbReference type="GO" id="GO:0016020">
    <property type="term" value="C:membrane"/>
    <property type="evidence" value="ECO:0007669"/>
    <property type="project" value="UniProtKB-SubCell"/>
</dbReference>
<protein>
    <recommendedName>
        <fullName evidence="11">Beta-1,4-N-acetylgalactosaminyltransferase</fullName>
        <ecNumber evidence="11">2.4.1.-</ecNumber>
    </recommendedName>
    <alternativeName>
        <fullName evidence="11">Beta-4-GalNAcT</fullName>
    </alternativeName>
</protein>
<dbReference type="GO" id="GO:0008378">
    <property type="term" value="F:galactosyltransferase activity"/>
    <property type="evidence" value="ECO:0007669"/>
    <property type="project" value="TreeGrafter"/>
</dbReference>
<feature type="domain" description="Galactosyltransferase N-terminal" evidence="13">
    <location>
        <begin position="100"/>
        <end position="232"/>
    </location>
</feature>
<evidence type="ECO:0000256" key="10">
    <source>
        <dbReference type="ARBA" id="ARBA00023180"/>
    </source>
</evidence>
<dbReference type="PRINTS" id="PR02050">
    <property type="entry name" value="B14GALTRFASE"/>
</dbReference>
<evidence type="ECO:0000256" key="7">
    <source>
        <dbReference type="ARBA" id="ARBA00022968"/>
    </source>
</evidence>
<dbReference type="PANTHER" id="PTHR19300:SF57">
    <property type="entry name" value="BETA-1,4-N-ACETYLGALACTOSAMINYLTRANSFERASE"/>
    <property type="match status" value="1"/>
</dbReference>
<dbReference type="Pfam" id="PF02709">
    <property type="entry name" value="Glyco_transf_7C"/>
    <property type="match status" value="1"/>
</dbReference>
<dbReference type="EMBL" id="JARGDH010000002">
    <property type="protein sequence ID" value="KAL0274532.1"/>
    <property type="molecule type" value="Genomic_DNA"/>
</dbReference>
<comment type="function">
    <text evidence="11">Catalyzes the transfer of galactose onto proteins or lipids.</text>
</comment>
<comment type="cofactor">
    <cofactor evidence="11">
        <name>Mn(2+)</name>
        <dbReference type="ChEBI" id="CHEBI:29035"/>
    </cofactor>
</comment>
<evidence type="ECO:0000256" key="9">
    <source>
        <dbReference type="ARBA" id="ARBA00023136"/>
    </source>
</evidence>
<reference evidence="14" key="1">
    <citation type="journal article" date="2024" name="Gigascience">
        <title>Chromosome-level genome of the poultry shaft louse Menopon gallinae provides insight into the host-switching and adaptive evolution of parasitic lice.</title>
        <authorList>
            <person name="Xu Y."/>
            <person name="Ma L."/>
            <person name="Liu S."/>
            <person name="Liang Y."/>
            <person name="Liu Q."/>
            <person name="He Z."/>
            <person name="Tian L."/>
            <person name="Duan Y."/>
            <person name="Cai W."/>
            <person name="Li H."/>
            <person name="Song F."/>
        </authorList>
    </citation>
    <scope>NUCLEOTIDE SEQUENCE</scope>
    <source>
        <strain evidence="14">Cailab_2023a</strain>
    </source>
</reference>
<keyword evidence="4 11" id="KW-0328">Glycosyltransferase</keyword>
<evidence type="ECO:0000256" key="11">
    <source>
        <dbReference type="RuleBase" id="RU368121"/>
    </source>
</evidence>
<dbReference type="GO" id="GO:0005794">
    <property type="term" value="C:Golgi apparatus"/>
    <property type="evidence" value="ECO:0007669"/>
    <property type="project" value="TreeGrafter"/>
</dbReference>
<dbReference type="SUPFAM" id="SSF53448">
    <property type="entry name" value="Nucleotide-diphospho-sugar transferases"/>
    <property type="match status" value="1"/>
</dbReference>
<comment type="caution">
    <text evidence="14">The sequence shown here is derived from an EMBL/GenBank/DDBJ whole genome shotgun (WGS) entry which is preliminary data.</text>
</comment>
<dbReference type="GO" id="GO:0006688">
    <property type="term" value="P:glycosphingolipid biosynthetic process"/>
    <property type="evidence" value="ECO:0007669"/>
    <property type="project" value="TreeGrafter"/>
</dbReference>
<comment type="pathway">
    <text evidence="2 11">Protein modification; protein glycosylation.</text>
</comment>
<dbReference type="GO" id="GO:0005975">
    <property type="term" value="P:carbohydrate metabolic process"/>
    <property type="evidence" value="ECO:0007669"/>
    <property type="project" value="InterPro"/>
</dbReference>
<dbReference type="InterPro" id="IPR027791">
    <property type="entry name" value="Galactosyl_T_C"/>
</dbReference>
<feature type="domain" description="Galactosyltransferase C-terminal" evidence="12">
    <location>
        <begin position="236"/>
        <end position="312"/>
    </location>
</feature>
<keyword evidence="11" id="KW-0464">Manganese</keyword>
<dbReference type="EC" id="2.4.1.-" evidence="11"/>
<dbReference type="Gene3D" id="3.90.550.10">
    <property type="entry name" value="Spore Coat Polysaccharide Biosynthesis Protein SpsA, Chain A"/>
    <property type="match status" value="1"/>
</dbReference>
<dbReference type="PANTHER" id="PTHR19300">
    <property type="entry name" value="BETA-1,4-GALACTOSYLTRANSFERASE"/>
    <property type="match status" value="1"/>
</dbReference>
<keyword evidence="7 11" id="KW-0735">Signal-anchor</keyword>
<name>A0AAW2HXL4_9NEOP</name>
<evidence type="ECO:0000256" key="1">
    <source>
        <dbReference type="ARBA" id="ARBA00004606"/>
    </source>
</evidence>
<keyword evidence="6" id="KW-0812">Transmembrane</keyword>
<comment type="similarity">
    <text evidence="3 11">Belongs to the glycosyltransferase 7 family.</text>
</comment>
<dbReference type="GO" id="GO:0033842">
    <property type="term" value="F:N-acetyl-beta-glucosaminyl-derivative 4-beta-N-acetylgalactosaminyltransferase activity"/>
    <property type="evidence" value="ECO:0007669"/>
    <property type="project" value="TreeGrafter"/>
</dbReference>
<dbReference type="InterPro" id="IPR003859">
    <property type="entry name" value="Galactosyl_T"/>
</dbReference>
<organism evidence="14">
    <name type="scientific">Menopon gallinae</name>
    <name type="common">poultry shaft louse</name>
    <dbReference type="NCBI Taxonomy" id="328185"/>
    <lineage>
        <taxon>Eukaryota</taxon>
        <taxon>Metazoa</taxon>
        <taxon>Ecdysozoa</taxon>
        <taxon>Arthropoda</taxon>
        <taxon>Hexapoda</taxon>
        <taxon>Insecta</taxon>
        <taxon>Pterygota</taxon>
        <taxon>Neoptera</taxon>
        <taxon>Paraneoptera</taxon>
        <taxon>Psocodea</taxon>
        <taxon>Troctomorpha</taxon>
        <taxon>Phthiraptera</taxon>
        <taxon>Amblycera</taxon>
        <taxon>Menoponidae</taxon>
        <taxon>Menopon</taxon>
    </lineage>
</organism>
<dbReference type="CDD" id="cd00899">
    <property type="entry name" value="b4GalT"/>
    <property type="match status" value="1"/>
</dbReference>
<dbReference type="GO" id="GO:0046872">
    <property type="term" value="F:metal ion binding"/>
    <property type="evidence" value="ECO:0007669"/>
    <property type="project" value="UniProtKB-UniRule"/>
</dbReference>
<dbReference type="InterPro" id="IPR029044">
    <property type="entry name" value="Nucleotide-diphossugar_trans"/>
</dbReference>
<comment type="subcellular location">
    <subcellularLocation>
        <location evidence="1 11">Membrane</location>
        <topology evidence="1 11">Single-pass type II membrane protein</topology>
    </subcellularLocation>
</comment>
<dbReference type="InterPro" id="IPR027995">
    <property type="entry name" value="Galactosyl_T_N"/>
</dbReference>
<keyword evidence="8" id="KW-1133">Transmembrane helix</keyword>